<dbReference type="InterPro" id="IPR036397">
    <property type="entry name" value="RNaseH_sf"/>
</dbReference>
<dbReference type="InterPro" id="IPR048020">
    <property type="entry name" value="Transpos_IS3"/>
</dbReference>
<sequence length="409" mass="46226">MSKTTNKFSPEVRERAVRLVLDNEGQHASRWQAVMSIAAKIGCTPQTLNDWVKKAEVDSGRRAGIPSDLAEKMKALERENRELRQANEILRKASAYFCDGGARPPVEVMVGFIDAHRDAHGVEPICAVLPIAPSTYYEHLAKRADPSRLSERARRDEALRPEILRVFEENWRVYGVRKIWRQLRREGFDVARCTVARLMKVMGIQGIVRGKPHRTTIPDKKAACPLDKVNRQFRVPAPNMLWVSDFTYVATWKGFAYVAFVIDAYARKIVGWRVSTSAHAGFVLDALEQAVHERRPAKGMGLVHHSDRGSQYLSIRYTERLAEAGIEPSVGSVGDSYDNALAETIKGLFKAEVIHRRGPWRSFEAVEYATLEWVDWFNNRRLLEPIGNIPPAEAEVNFYAALETDAMAA</sequence>
<dbReference type="AlphaFoldDB" id="A0A418ZYB9"/>
<dbReference type="GO" id="GO:0006313">
    <property type="term" value="P:DNA transposition"/>
    <property type="evidence" value="ECO:0007669"/>
    <property type="project" value="InterPro"/>
</dbReference>
<dbReference type="SUPFAM" id="SSF46689">
    <property type="entry name" value="Homeodomain-like"/>
    <property type="match status" value="1"/>
</dbReference>
<dbReference type="InterPro" id="IPR002514">
    <property type="entry name" value="Transposase_8"/>
</dbReference>
<accession>A0A418ZYB9</accession>
<dbReference type="PANTHER" id="PTHR46889:SF4">
    <property type="entry name" value="TRANSPOSASE INSO FOR INSERTION SEQUENCE ELEMENT IS911B-RELATED"/>
    <property type="match status" value="1"/>
</dbReference>
<evidence type="ECO:0000259" key="2">
    <source>
        <dbReference type="PROSITE" id="PS50994"/>
    </source>
</evidence>
<dbReference type="InterPro" id="IPR025948">
    <property type="entry name" value="HTH-like_dom"/>
</dbReference>
<gene>
    <name evidence="3" type="ORF">D3P06_06670</name>
</gene>
<name>A0A418ZYB9_9RHOB</name>
<dbReference type="InterPro" id="IPR036388">
    <property type="entry name" value="WH-like_DNA-bd_sf"/>
</dbReference>
<feature type="domain" description="Integrase catalytic" evidence="2">
    <location>
        <begin position="234"/>
        <end position="399"/>
    </location>
</feature>
<dbReference type="Gene3D" id="3.30.420.10">
    <property type="entry name" value="Ribonuclease H-like superfamily/Ribonuclease H"/>
    <property type="match status" value="1"/>
</dbReference>
<dbReference type="Pfam" id="PF01527">
    <property type="entry name" value="HTH_Tnp_1"/>
    <property type="match status" value="1"/>
</dbReference>
<dbReference type="EMBL" id="QZEV01000022">
    <property type="protein sequence ID" value="RJL05513.1"/>
    <property type="molecule type" value="Genomic_DNA"/>
</dbReference>
<evidence type="ECO:0000256" key="1">
    <source>
        <dbReference type="SAM" id="Coils"/>
    </source>
</evidence>
<proteinExistence type="predicted"/>
<comment type="caution">
    <text evidence="3">The sequence shown here is derived from an EMBL/GenBank/DDBJ whole genome shotgun (WGS) entry which is preliminary data.</text>
</comment>
<dbReference type="InterPro" id="IPR009057">
    <property type="entry name" value="Homeodomain-like_sf"/>
</dbReference>
<dbReference type="RefSeq" id="WP_119885822.1">
    <property type="nucleotide sequence ID" value="NZ_CP067169.1"/>
</dbReference>
<feature type="coiled-coil region" evidence="1">
    <location>
        <begin position="69"/>
        <end position="96"/>
    </location>
</feature>
<dbReference type="InterPro" id="IPR001584">
    <property type="entry name" value="Integrase_cat-core"/>
</dbReference>
<dbReference type="OrthoDB" id="9803878at2"/>
<dbReference type="SUPFAM" id="SSF53098">
    <property type="entry name" value="Ribonuclease H-like"/>
    <property type="match status" value="1"/>
</dbReference>
<protein>
    <submittedName>
        <fullName evidence="3">IS3 family transposase</fullName>
    </submittedName>
</protein>
<evidence type="ECO:0000313" key="3">
    <source>
        <dbReference type="EMBL" id="RJL05513.1"/>
    </source>
</evidence>
<keyword evidence="1" id="KW-0175">Coiled coil</keyword>
<dbReference type="InterPro" id="IPR050900">
    <property type="entry name" value="Transposase_IS3/IS150/IS904"/>
</dbReference>
<reference evidence="3 4" key="1">
    <citation type="submission" date="2018-09" db="EMBL/GenBank/DDBJ databases">
        <title>Paracoccus onubensis nov. sp. a moderate halophilic bacterium isolated from Gruta de las Maravillas (Aracena, Spain).</title>
        <authorList>
            <person name="Jurado V."/>
            <person name="Gutierrez-Patricio S."/>
            <person name="Gonzalez-Pimentel J.L."/>
            <person name="Laiz L."/>
            <person name="Saiz-Jimenez C."/>
        </authorList>
    </citation>
    <scope>NUCLEOTIDE SEQUENCE [LARGE SCALE GENOMIC DNA]</scope>
    <source>
        <strain evidence="3 4">DSM 19484</strain>
    </source>
</reference>
<dbReference type="NCBIfam" id="NF033516">
    <property type="entry name" value="transpos_IS3"/>
    <property type="match status" value="1"/>
</dbReference>
<evidence type="ECO:0000313" key="4">
    <source>
        <dbReference type="Proteomes" id="UP000285530"/>
    </source>
</evidence>
<keyword evidence="4" id="KW-1185">Reference proteome</keyword>
<dbReference type="PANTHER" id="PTHR46889">
    <property type="entry name" value="TRANSPOSASE INSF FOR INSERTION SEQUENCE IS3B-RELATED"/>
    <property type="match status" value="1"/>
</dbReference>
<dbReference type="Gene3D" id="1.10.10.10">
    <property type="entry name" value="Winged helix-like DNA-binding domain superfamily/Winged helix DNA-binding domain"/>
    <property type="match status" value="1"/>
</dbReference>
<dbReference type="GO" id="GO:0015074">
    <property type="term" value="P:DNA integration"/>
    <property type="evidence" value="ECO:0007669"/>
    <property type="project" value="InterPro"/>
</dbReference>
<dbReference type="Pfam" id="PF00665">
    <property type="entry name" value="rve"/>
    <property type="match status" value="1"/>
</dbReference>
<dbReference type="Proteomes" id="UP000285530">
    <property type="component" value="Unassembled WGS sequence"/>
</dbReference>
<dbReference type="InterPro" id="IPR012337">
    <property type="entry name" value="RNaseH-like_sf"/>
</dbReference>
<organism evidence="3 4">
    <name type="scientific">Paracoccus aestuarii</name>
    <dbReference type="NCBI Taxonomy" id="453842"/>
    <lineage>
        <taxon>Bacteria</taxon>
        <taxon>Pseudomonadati</taxon>
        <taxon>Pseudomonadota</taxon>
        <taxon>Alphaproteobacteria</taxon>
        <taxon>Rhodobacterales</taxon>
        <taxon>Paracoccaceae</taxon>
        <taxon>Paracoccus</taxon>
    </lineage>
</organism>
<dbReference type="GO" id="GO:0003677">
    <property type="term" value="F:DNA binding"/>
    <property type="evidence" value="ECO:0007669"/>
    <property type="project" value="InterPro"/>
</dbReference>
<dbReference type="Pfam" id="PF13276">
    <property type="entry name" value="HTH_21"/>
    <property type="match status" value="1"/>
</dbReference>
<dbReference type="GO" id="GO:0004803">
    <property type="term" value="F:transposase activity"/>
    <property type="evidence" value="ECO:0007669"/>
    <property type="project" value="InterPro"/>
</dbReference>
<dbReference type="PROSITE" id="PS50994">
    <property type="entry name" value="INTEGRASE"/>
    <property type="match status" value="1"/>
</dbReference>